<keyword evidence="1" id="KW-0067">ATP-binding</keyword>
<organism evidence="2 3">
    <name type="scientific">Dermacoccus nishinomiyaensis</name>
    <dbReference type="NCBI Taxonomy" id="1274"/>
    <lineage>
        <taxon>Bacteria</taxon>
        <taxon>Bacillati</taxon>
        <taxon>Actinomycetota</taxon>
        <taxon>Actinomycetes</taxon>
        <taxon>Micrococcales</taxon>
        <taxon>Dermacoccaceae</taxon>
        <taxon>Dermacoccus</taxon>
    </lineage>
</organism>
<dbReference type="Gene3D" id="3.40.50.300">
    <property type="entry name" value="P-loop containing nucleotide triphosphate hydrolases"/>
    <property type="match status" value="1"/>
</dbReference>
<feature type="active site" evidence="1">
    <location>
        <position position="39"/>
    </location>
</feature>
<keyword evidence="1" id="KW-0963">Cytoplasm</keyword>
<comment type="similarity">
    <text evidence="1">Belongs to the dethiobiotin synthetase family.</text>
</comment>
<protein>
    <recommendedName>
        <fullName evidence="1">ATP-dependent dethiobiotin synthetase BioD</fullName>
        <ecNumber evidence="1">6.3.3.3</ecNumber>
    </recommendedName>
    <alternativeName>
        <fullName evidence="1">DTB synthetase</fullName>
        <shortName evidence="1">DTBS</shortName>
    </alternativeName>
    <alternativeName>
        <fullName evidence="1">Dethiobiotin synthase</fullName>
    </alternativeName>
</protein>
<dbReference type="GO" id="GO:0005829">
    <property type="term" value="C:cytosol"/>
    <property type="evidence" value="ECO:0007669"/>
    <property type="project" value="TreeGrafter"/>
</dbReference>
<sequence>MTAPILLVTGTDTEVGKTVTTAAIAAALIAQGMHVAVVKPTQTGLAPGEAGDVDEVARLVGDLGGDDAATGSLTTHEFVRLPDPLAPDSAARLAQVTLPTVAEHARRVLEIAERDDVDTVIVEGAGGLLVHLDGEGNTLADLGIALRDAGARAGFVLVVASRLGTLNVTALTAEALARRELDLIGYVVGSYPSEPDLAERTNIDDLPTAAGAQPLGRIPTGAASLEPAEFRTHATEWVHL</sequence>
<dbReference type="eggNOG" id="COG0132">
    <property type="taxonomic scope" value="Bacteria"/>
</dbReference>
<comment type="caution">
    <text evidence="1">Lacks conserved residue(s) required for the propagation of feature annotation.</text>
</comment>
<feature type="binding site" evidence="1">
    <location>
        <begin position="14"/>
        <end position="19"/>
    </location>
    <ligand>
        <name>ATP</name>
        <dbReference type="ChEBI" id="CHEBI:30616"/>
    </ligand>
</feature>
<keyword evidence="1" id="KW-0093">Biotin biosynthesis</keyword>
<comment type="subcellular location">
    <subcellularLocation>
        <location evidence="1">Cytoplasm</location>
    </subcellularLocation>
</comment>
<keyword evidence="3" id="KW-1185">Reference proteome</keyword>
<dbReference type="GO" id="GO:0000287">
    <property type="term" value="F:magnesium ion binding"/>
    <property type="evidence" value="ECO:0007669"/>
    <property type="project" value="UniProtKB-UniRule"/>
</dbReference>
<dbReference type="PANTHER" id="PTHR43210:SF5">
    <property type="entry name" value="DETHIOBIOTIN SYNTHETASE"/>
    <property type="match status" value="1"/>
</dbReference>
<comment type="function">
    <text evidence="1">Catalyzes a mechanistically unusual reaction, the ATP-dependent insertion of CO2 between the N7 and N8 nitrogen atoms of 7,8-diaminopelargonic acid (DAPA, also called 7,8-diammoniononanoate) to form a ureido ring.</text>
</comment>
<feature type="binding site" evidence="1">
    <location>
        <position position="52"/>
    </location>
    <ligand>
        <name>Mg(2+)</name>
        <dbReference type="ChEBI" id="CHEBI:18420"/>
    </ligand>
</feature>
<feature type="binding site" evidence="1">
    <location>
        <position position="18"/>
    </location>
    <ligand>
        <name>Mg(2+)</name>
        <dbReference type="ChEBI" id="CHEBI:18420"/>
    </ligand>
</feature>
<feature type="binding site" evidence="1">
    <location>
        <begin position="123"/>
        <end position="126"/>
    </location>
    <ligand>
        <name>ATP</name>
        <dbReference type="ChEBI" id="CHEBI:30616"/>
    </ligand>
</feature>
<evidence type="ECO:0000256" key="1">
    <source>
        <dbReference type="HAMAP-Rule" id="MF_00336"/>
    </source>
</evidence>
<dbReference type="AlphaFoldDB" id="A0A075JE47"/>
<keyword evidence="1" id="KW-0436">Ligase</keyword>
<dbReference type="NCBIfam" id="TIGR00347">
    <property type="entry name" value="bioD"/>
    <property type="match status" value="1"/>
</dbReference>
<dbReference type="SUPFAM" id="SSF52540">
    <property type="entry name" value="P-loop containing nucleoside triphosphate hydrolases"/>
    <property type="match status" value="1"/>
</dbReference>
<keyword evidence="1" id="KW-0547">Nucleotide-binding</keyword>
<dbReference type="GeneID" id="41839999"/>
<feature type="binding site" evidence="1">
    <location>
        <position position="123"/>
    </location>
    <ligand>
        <name>Mg(2+)</name>
        <dbReference type="ChEBI" id="CHEBI:18420"/>
    </ligand>
</feature>
<proteinExistence type="inferred from homology"/>
<dbReference type="KEGG" id="dni:HX89_01920"/>
<dbReference type="EMBL" id="CP008889">
    <property type="protein sequence ID" value="AIF39940.1"/>
    <property type="molecule type" value="Genomic_DNA"/>
</dbReference>
<feature type="binding site" evidence="1">
    <location>
        <position position="52"/>
    </location>
    <ligand>
        <name>ATP</name>
        <dbReference type="ChEBI" id="CHEBI:30616"/>
    </ligand>
</feature>
<comment type="pathway">
    <text evidence="1">Cofactor biosynthesis; biotin biosynthesis; biotin from 7,8-diaminononanoate: step 1/2.</text>
</comment>
<name>A0A075JE47_9MICO</name>
<dbReference type="InterPro" id="IPR027417">
    <property type="entry name" value="P-loop_NTPase"/>
</dbReference>
<dbReference type="GO" id="GO:0005524">
    <property type="term" value="F:ATP binding"/>
    <property type="evidence" value="ECO:0007669"/>
    <property type="project" value="UniProtKB-UniRule"/>
</dbReference>
<dbReference type="CDD" id="cd03109">
    <property type="entry name" value="DTBS"/>
    <property type="match status" value="1"/>
</dbReference>
<dbReference type="EC" id="6.3.3.3" evidence="1"/>
<dbReference type="GO" id="GO:0009102">
    <property type="term" value="P:biotin biosynthetic process"/>
    <property type="evidence" value="ECO:0007669"/>
    <property type="project" value="UniProtKB-UniRule"/>
</dbReference>
<comment type="cofactor">
    <cofactor evidence="1">
        <name>Mg(2+)</name>
        <dbReference type="ChEBI" id="CHEBI:18420"/>
    </cofactor>
</comment>
<dbReference type="UniPathway" id="UPA00078">
    <property type="reaction ID" value="UER00161"/>
</dbReference>
<comment type="subunit">
    <text evidence="1">Homodimer.</text>
</comment>
<accession>A0A075JE47</accession>
<dbReference type="HOGENOM" id="CLU_072551_1_1_11"/>
<evidence type="ECO:0000313" key="3">
    <source>
        <dbReference type="Proteomes" id="UP000027986"/>
    </source>
</evidence>
<reference evidence="2 3" key="1">
    <citation type="submission" date="2014-07" db="EMBL/GenBank/DDBJ databases">
        <title>Genome Sequencing of Dermacoccus nishinomiyaensis.</title>
        <authorList>
            <person name="Hong K.W."/>
            <person name="Chan K.G."/>
        </authorList>
    </citation>
    <scope>NUCLEOTIDE SEQUENCE [LARGE SCALE GENOMIC DNA]</scope>
    <source>
        <strain evidence="2 3">M25</strain>
    </source>
</reference>
<dbReference type="Pfam" id="PF13500">
    <property type="entry name" value="AAA_26"/>
    <property type="match status" value="1"/>
</dbReference>
<evidence type="ECO:0000313" key="2">
    <source>
        <dbReference type="EMBL" id="AIF39940.1"/>
    </source>
</evidence>
<dbReference type="OrthoDB" id="9802610at2"/>
<dbReference type="PIRSF" id="PIRSF006755">
    <property type="entry name" value="DTB_synth"/>
    <property type="match status" value="1"/>
</dbReference>
<keyword evidence="1" id="KW-0460">Magnesium</keyword>
<dbReference type="STRING" id="1274.HX89_01920"/>
<dbReference type="GO" id="GO:0004141">
    <property type="term" value="F:dethiobiotin synthase activity"/>
    <property type="evidence" value="ECO:0007669"/>
    <property type="project" value="UniProtKB-UniRule"/>
</dbReference>
<dbReference type="Proteomes" id="UP000027986">
    <property type="component" value="Chromosome"/>
</dbReference>
<gene>
    <name evidence="1" type="primary">bioD</name>
    <name evidence="2" type="ORF">HX89_01920</name>
</gene>
<comment type="catalytic activity">
    <reaction evidence="1">
        <text>(7R,8S)-7,8-diammoniononanoate + CO2 + ATP = (4R,5S)-dethiobiotin + ADP + phosphate + 3 H(+)</text>
        <dbReference type="Rhea" id="RHEA:15805"/>
        <dbReference type="ChEBI" id="CHEBI:15378"/>
        <dbReference type="ChEBI" id="CHEBI:16526"/>
        <dbReference type="ChEBI" id="CHEBI:30616"/>
        <dbReference type="ChEBI" id="CHEBI:43474"/>
        <dbReference type="ChEBI" id="CHEBI:149469"/>
        <dbReference type="ChEBI" id="CHEBI:149473"/>
        <dbReference type="ChEBI" id="CHEBI:456216"/>
        <dbReference type="EC" id="6.3.3.3"/>
    </reaction>
</comment>
<dbReference type="InterPro" id="IPR004472">
    <property type="entry name" value="DTB_synth_BioD"/>
</dbReference>
<dbReference type="RefSeq" id="WP_038566593.1">
    <property type="nucleotide sequence ID" value="NZ_CAKZHM010000080.1"/>
</dbReference>
<dbReference type="PANTHER" id="PTHR43210">
    <property type="entry name" value="DETHIOBIOTIN SYNTHETASE"/>
    <property type="match status" value="1"/>
</dbReference>
<feature type="binding site" evidence="1">
    <location>
        <begin position="189"/>
        <end position="190"/>
    </location>
    <ligand>
        <name>ATP</name>
        <dbReference type="ChEBI" id="CHEBI:30616"/>
    </ligand>
</feature>
<dbReference type="HAMAP" id="MF_00336">
    <property type="entry name" value="BioD"/>
    <property type="match status" value="1"/>
</dbReference>
<keyword evidence="1" id="KW-0479">Metal-binding</keyword>
<feature type="binding site" evidence="1">
    <location>
        <position position="43"/>
    </location>
    <ligand>
        <name>substrate</name>
    </ligand>
</feature>